<dbReference type="PANTHER" id="PTHR30250:SF29">
    <property type="entry name" value="POLYSACCHARIDE BIOSYNTHESIS PROTEIN C-TERMINAL DOMAIN-CONTAINING PROTEIN"/>
    <property type="match status" value="1"/>
</dbReference>
<feature type="transmembrane region" description="Helical" evidence="7">
    <location>
        <begin position="178"/>
        <end position="200"/>
    </location>
</feature>
<feature type="transmembrane region" description="Helical" evidence="7">
    <location>
        <begin position="339"/>
        <end position="358"/>
    </location>
</feature>
<dbReference type="Pfam" id="PF01943">
    <property type="entry name" value="Polysacc_synt"/>
    <property type="match status" value="1"/>
</dbReference>
<reference evidence="8" key="1">
    <citation type="journal article" date="2024" name="Int. J. Syst. Evol. Microbiol.">
        <title>Turicibacter faecis sp. nov., isolated from faeces of heart failure mouse model.</title>
        <authorList>
            <person name="Imamura Y."/>
            <person name="Motooka D."/>
            <person name="Nakajima Y."/>
            <person name="Ito S."/>
            <person name="Kitakaze M."/>
            <person name="Iida T."/>
            <person name="Nakamura S."/>
        </authorList>
    </citation>
    <scope>NUCLEOTIDE SEQUENCE</scope>
    <source>
        <strain evidence="8">TC023</strain>
    </source>
</reference>
<feature type="transmembrane region" description="Helical" evidence="7">
    <location>
        <begin position="299"/>
        <end position="319"/>
    </location>
</feature>
<feature type="transmembrane region" description="Helical" evidence="7">
    <location>
        <begin position="365"/>
        <end position="384"/>
    </location>
</feature>
<dbReference type="EMBL" id="AP028127">
    <property type="protein sequence ID" value="BEH91910.1"/>
    <property type="molecule type" value="Genomic_DNA"/>
</dbReference>
<keyword evidence="8" id="KW-0813">Transport</keyword>
<feature type="transmembrane region" description="Helical" evidence="7">
    <location>
        <begin position="266"/>
        <end position="287"/>
    </location>
</feature>
<evidence type="ECO:0000313" key="9">
    <source>
        <dbReference type="Proteomes" id="UP001432099"/>
    </source>
</evidence>
<feature type="transmembrane region" description="Helical" evidence="7">
    <location>
        <begin position="390"/>
        <end position="411"/>
    </location>
</feature>
<proteinExistence type="predicted"/>
<keyword evidence="9" id="KW-1185">Reference proteome</keyword>
<evidence type="ECO:0000256" key="2">
    <source>
        <dbReference type="ARBA" id="ARBA00022475"/>
    </source>
</evidence>
<evidence type="ECO:0000313" key="8">
    <source>
        <dbReference type="EMBL" id="BEH91910.1"/>
    </source>
</evidence>
<dbReference type="Proteomes" id="UP001432099">
    <property type="component" value="Chromosome"/>
</dbReference>
<organism evidence="8 9">
    <name type="scientific">Turicibacter faecis</name>
    <dbReference type="NCBI Taxonomy" id="2963365"/>
    <lineage>
        <taxon>Bacteria</taxon>
        <taxon>Bacillati</taxon>
        <taxon>Bacillota</taxon>
        <taxon>Erysipelotrichia</taxon>
        <taxon>Erysipelotrichales</taxon>
        <taxon>Turicibacteraceae</taxon>
        <taxon>Turicibacter</taxon>
    </lineage>
</organism>
<keyword evidence="4 7" id="KW-1133">Transmembrane helix</keyword>
<feature type="region of interest" description="Disordered" evidence="6">
    <location>
        <begin position="494"/>
        <end position="518"/>
    </location>
</feature>
<feature type="transmembrane region" description="Helical" evidence="7">
    <location>
        <begin position="145"/>
        <end position="166"/>
    </location>
</feature>
<feature type="transmembrane region" description="Helical" evidence="7">
    <location>
        <begin position="221"/>
        <end position="246"/>
    </location>
</feature>
<evidence type="ECO:0000256" key="3">
    <source>
        <dbReference type="ARBA" id="ARBA00022692"/>
    </source>
</evidence>
<feature type="compositionally biased region" description="Basic residues" evidence="6">
    <location>
        <begin position="494"/>
        <end position="508"/>
    </location>
</feature>
<accession>A0ABM8IQU4</accession>
<evidence type="ECO:0000256" key="1">
    <source>
        <dbReference type="ARBA" id="ARBA00004651"/>
    </source>
</evidence>
<dbReference type="InterPro" id="IPR002797">
    <property type="entry name" value="Polysacc_synth"/>
</dbReference>
<evidence type="ECO:0000256" key="5">
    <source>
        <dbReference type="ARBA" id="ARBA00023136"/>
    </source>
</evidence>
<dbReference type="InterPro" id="IPR050833">
    <property type="entry name" value="Poly_Biosynth_Transport"/>
</dbReference>
<keyword evidence="8" id="KW-0762">Sugar transport</keyword>
<keyword evidence="3 7" id="KW-0812">Transmembrane</keyword>
<sequence length="518" mass="57944">MKSGWMKGTMILTITAFFVKLLSLLYKVPYQNISGDEGLYVFQQIYPLIGVYTTLNGVVLPTIISELLLTHQYSEDIKRYIKNSLWIFGLVSFVGLFLGSHLIAYTMGDMQLTWIVRVVALAFLLIPTISYWRGVAQTRANTLQVVAYSTTIEQLIRVAAIIFALIMIQGQNIYRLAYFAYLGGLFGPLLAIVYLFVKHLDDQPQIFLKMKRRPRFLKKSIYLFLSAGILIIFQLIDSFFVFNSLVNSGIPSLEAMGLKGSFDRGLPIVQTATVFTGAIVSSTVPQLAGLRDEKERKKVFNTSLFMVIALSVPACVGLFNVVDELNIALFKDNSGIEALRLLTLQVFFYPFIFLCMAIMQQEEQYTKLLISVLGGVLVKVALTAPLTTSLGISGTAIASVASLGVMALINLYQFRKMMYKTSFVNFLKVSFSTAGLWLVLTYIEPQIPKLLSGLDDVRIYNMISLVIQVLAGVLVYAVLMGVFLMTSQAASRRSRKRKQKAKKKKARSQVKPVQTEIE</sequence>
<evidence type="ECO:0000256" key="6">
    <source>
        <dbReference type="SAM" id="MobiDB-lite"/>
    </source>
</evidence>
<feature type="transmembrane region" description="Helical" evidence="7">
    <location>
        <begin position="463"/>
        <end position="486"/>
    </location>
</feature>
<keyword evidence="5 7" id="KW-0472">Membrane</keyword>
<keyword evidence="2" id="KW-1003">Cell membrane</keyword>
<feature type="transmembrane region" description="Helical" evidence="7">
    <location>
        <begin position="85"/>
        <end position="108"/>
    </location>
</feature>
<gene>
    <name evidence="8" type="ORF">T23_20120</name>
</gene>
<evidence type="ECO:0000256" key="4">
    <source>
        <dbReference type="ARBA" id="ARBA00022989"/>
    </source>
</evidence>
<feature type="transmembrane region" description="Helical" evidence="7">
    <location>
        <begin position="43"/>
        <end position="64"/>
    </location>
</feature>
<comment type="subcellular location">
    <subcellularLocation>
        <location evidence="1">Cell membrane</location>
        <topology evidence="1">Multi-pass membrane protein</topology>
    </subcellularLocation>
</comment>
<name>A0ABM8IQU4_9FIRM</name>
<dbReference type="PANTHER" id="PTHR30250">
    <property type="entry name" value="PST FAMILY PREDICTED COLANIC ACID TRANSPORTER"/>
    <property type="match status" value="1"/>
</dbReference>
<feature type="transmembrane region" description="Helical" evidence="7">
    <location>
        <begin position="423"/>
        <end position="443"/>
    </location>
</feature>
<feature type="transmembrane region" description="Helical" evidence="7">
    <location>
        <begin position="114"/>
        <end position="133"/>
    </location>
</feature>
<evidence type="ECO:0000256" key="7">
    <source>
        <dbReference type="SAM" id="Phobius"/>
    </source>
</evidence>
<protein>
    <submittedName>
        <fullName evidence="8">Sugar transporter</fullName>
    </submittedName>
</protein>